<organism evidence="8 9">
    <name type="scientific">Gracilibacillus marinus</name>
    <dbReference type="NCBI Taxonomy" id="630535"/>
    <lineage>
        <taxon>Bacteria</taxon>
        <taxon>Bacillati</taxon>
        <taxon>Bacillota</taxon>
        <taxon>Bacilli</taxon>
        <taxon>Bacillales</taxon>
        <taxon>Bacillaceae</taxon>
        <taxon>Gracilibacillus</taxon>
    </lineage>
</organism>
<feature type="transmembrane region" description="Helical" evidence="7">
    <location>
        <begin position="34"/>
        <end position="54"/>
    </location>
</feature>
<comment type="caution">
    <text evidence="8">The sequence shown here is derived from an EMBL/GenBank/DDBJ whole genome shotgun (WGS) entry which is preliminary data.</text>
</comment>
<keyword evidence="5 7" id="KW-0456">Lyase</keyword>
<proteinExistence type="inferred from homology"/>
<protein>
    <recommendedName>
        <fullName evidence="7">Endolytic murein transglycosylase</fullName>
        <ecNumber evidence="7">4.2.2.29</ecNumber>
    </recommendedName>
    <alternativeName>
        <fullName evidence="7">Peptidoglycan lytic transglycosylase</fullName>
    </alternativeName>
    <alternativeName>
        <fullName evidence="7">Peptidoglycan polymerization terminase</fullName>
    </alternativeName>
</protein>
<feature type="site" description="Important for catalytic activity" evidence="7">
    <location>
        <position position="266"/>
    </location>
</feature>
<comment type="similarity">
    <text evidence="7">Belongs to the transglycosylase MltG family.</text>
</comment>
<evidence type="ECO:0000256" key="4">
    <source>
        <dbReference type="ARBA" id="ARBA00023136"/>
    </source>
</evidence>
<keyword evidence="6 7" id="KW-0961">Cell wall biogenesis/degradation</keyword>
<dbReference type="NCBIfam" id="TIGR00247">
    <property type="entry name" value="endolytic transglycosylase MltG"/>
    <property type="match status" value="1"/>
</dbReference>
<dbReference type="CDD" id="cd08010">
    <property type="entry name" value="MltG_like"/>
    <property type="match status" value="1"/>
</dbReference>
<sequence length="384" mass="43552">MTEGTNDSKKNKKKITYRDIVKERGREASIARRIFIIIFIILIATIAIGGYSGYNYVKEGLSPVDIDSTKEVEVNIPLGSSTSDIATILEDEGLIHNKLIYRFYVKFNNVADFQAGDYTLSPSMTLAEITSELQTGAVFDEPVLRVTIPEGRNIEEIVAVYAEKAGVNEQEFLDKMNDDTYIQTLIDTYPSLLTNEILHEDIRYPLEGYLFPATYEFYVKEPDIETIVTKMLDKTNDVVATYKEKIDENEMTVHEILTFASLVEEEAPSSDDRALIAGVFYNRLADGMPLQTDPTVIYAHGEHISRLTYADYEIESPYNTYHVNGLPIGPISNFGESALESVLQPDDSNYFYFLADREGNVYYSTTYEEHQAKEAEYIHSQPQE</sequence>
<evidence type="ECO:0000256" key="2">
    <source>
        <dbReference type="ARBA" id="ARBA00022692"/>
    </source>
</evidence>
<keyword evidence="3 7" id="KW-1133">Transmembrane helix</keyword>
<dbReference type="HAMAP" id="MF_02065">
    <property type="entry name" value="MltG"/>
    <property type="match status" value="1"/>
</dbReference>
<evidence type="ECO:0000256" key="1">
    <source>
        <dbReference type="ARBA" id="ARBA00022475"/>
    </source>
</evidence>
<name>A0ABV8VV61_9BACI</name>
<keyword evidence="4 7" id="KW-0472">Membrane</keyword>
<dbReference type="Pfam" id="PF02618">
    <property type="entry name" value="YceG"/>
    <property type="match status" value="1"/>
</dbReference>
<comment type="catalytic activity">
    <reaction evidence="7">
        <text>a peptidoglycan chain = a peptidoglycan chain with N-acetyl-1,6-anhydromuramyl-[peptide] at the reducing end + a peptidoglycan chain with N-acetylglucosamine at the non-reducing end.</text>
        <dbReference type="EC" id="4.2.2.29"/>
    </reaction>
</comment>
<keyword evidence="1 7" id="KW-1003">Cell membrane</keyword>
<dbReference type="EC" id="4.2.2.29" evidence="7"/>
<keyword evidence="2 7" id="KW-0812">Transmembrane</keyword>
<evidence type="ECO:0000256" key="7">
    <source>
        <dbReference type="HAMAP-Rule" id="MF_02065"/>
    </source>
</evidence>
<gene>
    <name evidence="7 8" type="primary">mltG</name>
    <name evidence="8" type="ORF">ACFOZ1_11440</name>
</gene>
<keyword evidence="9" id="KW-1185">Reference proteome</keyword>
<accession>A0ABV8VV61</accession>
<dbReference type="PANTHER" id="PTHR30518:SF2">
    <property type="entry name" value="ENDOLYTIC MUREIN TRANSGLYCOSYLASE"/>
    <property type="match status" value="1"/>
</dbReference>
<dbReference type="InterPro" id="IPR003770">
    <property type="entry name" value="MLTG-like"/>
</dbReference>
<evidence type="ECO:0000256" key="6">
    <source>
        <dbReference type="ARBA" id="ARBA00023316"/>
    </source>
</evidence>
<dbReference type="Gene3D" id="3.30.1490.480">
    <property type="entry name" value="Endolytic murein transglycosylase"/>
    <property type="match status" value="1"/>
</dbReference>
<evidence type="ECO:0000256" key="3">
    <source>
        <dbReference type="ARBA" id="ARBA00022989"/>
    </source>
</evidence>
<comment type="subcellular location">
    <subcellularLocation>
        <location evidence="7">Cell membrane</location>
        <topology evidence="7">Single-pass membrane protein</topology>
    </subcellularLocation>
</comment>
<dbReference type="EMBL" id="JBHSDV010000003">
    <property type="protein sequence ID" value="MFC4388412.1"/>
    <property type="molecule type" value="Genomic_DNA"/>
</dbReference>
<comment type="function">
    <text evidence="7">Functions as a peptidoglycan terminase that cleaves nascent peptidoglycan strands endolytically to terminate their elongation.</text>
</comment>
<dbReference type="PANTHER" id="PTHR30518">
    <property type="entry name" value="ENDOLYTIC MUREIN TRANSGLYCOSYLASE"/>
    <property type="match status" value="1"/>
</dbReference>
<dbReference type="RefSeq" id="WP_390199402.1">
    <property type="nucleotide sequence ID" value="NZ_JBHSDV010000003.1"/>
</dbReference>
<dbReference type="Proteomes" id="UP001595880">
    <property type="component" value="Unassembled WGS sequence"/>
</dbReference>
<evidence type="ECO:0000313" key="9">
    <source>
        <dbReference type="Proteomes" id="UP001595880"/>
    </source>
</evidence>
<reference evidence="9" key="1">
    <citation type="journal article" date="2019" name="Int. J. Syst. Evol. Microbiol.">
        <title>The Global Catalogue of Microorganisms (GCM) 10K type strain sequencing project: providing services to taxonomists for standard genome sequencing and annotation.</title>
        <authorList>
            <consortium name="The Broad Institute Genomics Platform"/>
            <consortium name="The Broad Institute Genome Sequencing Center for Infectious Disease"/>
            <person name="Wu L."/>
            <person name="Ma J."/>
        </authorList>
    </citation>
    <scope>NUCLEOTIDE SEQUENCE [LARGE SCALE GENOMIC DNA]</scope>
    <source>
        <strain evidence="9">KACC 14058</strain>
    </source>
</reference>
<evidence type="ECO:0000313" key="8">
    <source>
        <dbReference type="EMBL" id="MFC4388412.1"/>
    </source>
</evidence>
<evidence type="ECO:0000256" key="5">
    <source>
        <dbReference type="ARBA" id="ARBA00023239"/>
    </source>
</evidence>